<feature type="region of interest" description="Disordered" evidence="1">
    <location>
        <begin position="519"/>
        <end position="547"/>
    </location>
</feature>
<comment type="caution">
    <text evidence="3">The sequence shown here is derived from an EMBL/GenBank/DDBJ whole genome shotgun (WGS) entry which is preliminary data.</text>
</comment>
<feature type="region of interest" description="Disordered" evidence="1">
    <location>
        <begin position="1063"/>
        <end position="1088"/>
    </location>
</feature>
<dbReference type="InterPro" id="IPR027859">
    <property type="entry name" value="KATNIP_dom"/>
</dbReference>
<dbReference type="OrthoDB" id="304622at2759"/>
<feature type="region of interest" description="Disordered" evidence="1">
    <location>
        <begin position="173"/>
        <end position="211"/>
    </location>
</feature>
<protein>
    <recommendedName>
        <fullName evidence="2">KATNIP domain-containing protein</fullName>
    </recommendedName>
</protein>
<organism evidence="3 4">
    <name type="scientific">Eleutherodactylus coqui</name>
    <name type="common">Puerto Rican coqui</name>
    <dbReference type="NCBI Taxonomy" id="57060"/>
    <lineage>
        <taxon>Eukaryota</taxon>
        <taxon>Metazoa</taxon>
        <taxon>Chordata</taxon>
        <taxon>Craniata</taxon>
        <taxon>Vertebrata</taxon>
        <taxon>Euteleostomi</taxon>
        <taxon>Amphibia</taxon>
        <taxon>Batrachia</taxon>
        <taxon>Anura</taxon>
        <taxon>Neobatrachia</taxon>
        <taxon>Hyloidea</taxon>
        <taxon>Eleutherodactylidae</taxon>
        <taxon>Eleutherodactylinae</taxon>
        <taxon>Eleutherodactylus</taxon>
        <taxon>Eleutherodactylus</taxon>
    </lineage>
</organism>
<feature type="region of interest" description="Disordered" evidence="1">
    <location>
        <begin position="124"/>
        <end position="157"/>
    </location>
</feature>
<feature type="domain" description="KATNIP" evidence="2">
    <location>
        <begin position="1083"/>
        <end position="1349"/>
    </location>
</feature>
<feature type="compositionally biased region" description="Acidic residues" evidence="1">
    <location>
        <begin position="140"/>
        <end position="153"/>
    </location>
</feature>
<feature type="compositionally biased region" description="Basic and acidic residues" evidence="1">
    <location>
        <begin position="765"/>
        <end position="777"/>
    </location>
</feature>
<evidence type="ECO:0000313" key="4">
    <source>
        <dbReference type="Proteomes" id="UP000770717"/>
    </source>
</evidence>
<dbReference type="Proteomes" id="UP000770717">
    <property type="component" value="Unassembled WGS sequence"/>
</dbReference>
<evidence type="ECO:0000313" key="3">
    <source>
        <dbReference type="EMBL" id="KAG9477131.1"/>
    </source>
</evidence>
<feature type="compositionally biased region" description="Basic and acidic residues" evidence="1">
    <location>
        <begin position="1063"/>
        <end position="1075"/>
    </location>
</feature>
<feature type="compositionally biased region" description="Acidic residues" evidence="1">
    <location>
        <begin position="185"/>
        <end position="200"/>
    </location>
</feature>
<feature type="domain" description="KATNIP" evidence="2">
    <location>
        <begin position="834"/>
        <end position="1009"/>
    </location>
</feature>
<sequence>SVARQTIERHNEFPNQVDFDEKHDEYLIYLQQKNRALNTFRAKDPTQVKLEHLEQGFSLYINGANADLRKQYSTQDLLRGCLKTPKVKADDGSSALPGRRNRTAPGKIQRKAWIQSSINIKSETGPRLHIGPNVKYSQDFETDEDEENSDEEDVKSGRHYECEEALRESLEVSLHLQHGSKESSAEECDSIEEEIEDETAEEPKALTSLKSRPFDAEHKRLLPGDLVVLEFNGTAVEKKDERVLSTKRRGSADLYIPMKPVMVKRPASRRERPLSATRKPIAESKDSEHSAHQVINAMQLENEAVGRASSRLESSASSQEKKEGVVLQAIERISLMELSQQKKLLKALQNIDGEPLSRSGPKVSSPQADKDTIYITVEIVSNWGNPYSVGLTEVQFFNLKDQKIYVSPHDVDIRNANFPGDLHCLVNGKFQTTKECYMWMCPFHPPVQLYFVIRNPSRSCDFDICKIKIWNYNKTLSDLDIGAKHVKIYKNETLVFNGILEKGCGNQVFDYGNTIDLRSGQMKSATPPPLSPQKDERDELGDGSNKSTCDQILSQSSLFGLLEPSNSESSSQLKEFPFAEDLKMMGPNKCMIYPGGNILSKELDTCSDENGSANELLELPVNSTEFANAESNTSIEHSHSPTDPDDLTIKEQLEKLTGRKLCNSASKTPQWLESSTNLQQKNYDQGSDKPLYISNHSINKDSLGNENHMVSDQLIEDFLRNPTIGSKQLGRKDKSDLSMILARKDCSDFENFGTKIISDQKRPISGRREVLKSKDSELENSQRSMKTRPRWSSDQENKLMESWTSLLKFNQSHRGRISNMNFEGDIFDEFLHQQKIGKQNITVRKEHAHEMPRLPEPNMVENDGSDFEIPVLPYGQHLCIKITSTWGDRHYVGLNGIEIFSYTGSPVQIARIEAEPPNINILPAYGTDPRVVTNLIDGVNKTQDDMHVWLAPFTPGKIHFIYLDFTSPCKVAMIRIWNYNKSRIHSFRGVKDIEILLDHSIIFKGEIAKASGTLSGSAEQFGDTILFTTDDDILQAMSAYDETFDEDFESTDLRMDEEIVRARPRTADSGEEERPFTQAGSSEKSQNKLIDGVNITSEDSHMWLIPFTCGENHTITINFDKSEAVAGLRFWNYNKSPEDTYRGAKIVHVTLDGCSISSPEGFLIRKGPGNCHFDFAQEILFVDYVTEHLTDKQSSNLKCIEPATMDYEAPLMPYGFIFQFQLLTSWGDPYYIGLNGLEMYNDHGEKIQLTENNIAAFPESINVLEEVCGDMRTPDKLIDNVNDTSDGRHAWLSPILPGLVNRIYVVFDQPTKVSVIKLWNYAKTPLRGVKEFGLLVDDLLVYNGILNQVSHISHGILPTCDPVIPYHTILFANDKKISEAEKRTILSNHVEDQDVRMMNDNKVVVNFKKSQNADPALRPKTCITDKQSGRQRRF</sequence>
<name>A0A8J6EYS9_ELECQ</name>
<dbReference type="EMBL" id="WNTK01000010">
    <property type="protein sequence ID" value="KAG9477131.1"/>
    <property type="molecule type" value="Genomic_DNA"/>
</dbReference>
<feature type="region of interest" description="Disordered" evidence="1">
    <location>
        <begin position="266"/>
        <end position="291"/>
    </location>
</feature>
<dbReference type="InterPro" id="IPR026704">
    <property type="entry name" value="KATNIP"/>
</dbReference>
<feature type="region of interest" description="Disordered" evidence="1">
    <location>
        <begin position="765"/>
        <end position="794"/>
    </location>
</feature>
<feature type="non-terminal residue" evidence="3">
    <location>
        <position position="1434"/>
    </location>
</feature>
<gene>
    <name evidence="3" type="ORF">GDO78_002501</name>
</gene>
<feature type="compositionally biased region" description="Polar residues" evidence="1">
    <location>
        <begin position="779"/>
        <end position="790"/>
    </location>
</feature>
<accession>A0A8J6EYS9</accession>
<reference evidence="3" key="1">
    <citation type="thesis" date="2020" institute="ProQuest LLC" country="789 East Eisenhower Parkway, Ann Arbor, MI, USA">
        <title>Comparative Genomics and Chromosome Evolution.</title>
        <authorList>
            <person name="Mudd A.B."/>
        </authorList>
    </citation>
    <scope>NUCLEOTIDE SEQUENCE</scope>
    <source>
        <strain evidence="3">HN-11 Male</strain>
        <tissue evidence="3">Kidney and liver</tissue>
    </source>
</reference>
<evidence type="ECO:0000259" key="2">
    <source>
        <dbReference type="Pfam" id="PF14652"/>
    </source>
</evidence>
<dbReference type="PANTHER" id="PTHR21534">
    <property type="entry name" value="KATANIN-INTERACTING PROTEIN"/>
    <property type="match status" value="1"/>
</dbReference>
<dbReference type="PANTHER" id="PTHR21534:SF0">
    <property type="entry name" value="KATANIN-INTERACTING PROTEIN"/>
    <property type="match status" value="1"/>
</dbReference>
<dbReference type="Pfam" id="PF14652">
    <property type="entry name" value="DUF4457"/>
    <property type="match status" value="3"/>
</dbReference>
<feature type="compositionally biased region" description="Polar residues" evidence="1">
    <location>
        <begin position="1078"/>
        <end position="1088"/>
    </location>
</feature>
<feature type="domain" description="KATNIP" evidence="2">
    <location>
        <begin position="378"/>
        <end position="526"/>
    </location>
</feature>
<feature type="compositionally biased region" description="Basic and acidic residues" evidence="1">
    <location>
        <begin position="280"/>
        <end position="291"/>
    </location>
</feature>
<proteinExistence type="predicted"/>
<feature type="region of interest" description="Disordered" evidence="1">
    <location>
        <begin position="87"/>
        <end position="108"/>
    </location>
</feature>
<evidence type="ECO:0000256" key="1">
    <source>
        <dbReference type="SAM" id="MobiDB-lite"/>
    </source>
</evidence>
<keyword evidence="4" id="KW-1185">Reference proteome</keyword>